<dbReference type="PROSITE" id="PS50125">
    <property type="entry name" value="GUANYLATE_CYCLASE_2"/>
    <property type="match status" value="1"/>
</dbReference>
<dbReference type="EMBL" id="JAEQND010000003">
    <property type="protein sequence ID" value="MBL0424946.1"/>
    <property type="molecule type" value="Genomic_DNA"/>
</dbReference>
<dbReference type="SUPFAM" id="SSF55073">
    <property type="entry name" value="Nucleotide cyclase"/>
    <property type="match status" value="1"/>
</dbReference>
<dbReference type="Gene3D" id="3.30.70.1230">
    <property type="entry name" value="Nucleotide cyclase"/>
    <property type="match status" value="1"/>
</dbReference>
<dbReference type="SUPFAM" id="SSF53474">
    <property type="entry name" value="alpha/beta-Hydrolases"/>
    <property type="match status" value="1"/>
</dbReference>
<dbReference type="PANTHER" id="PTHR43433:SF8">
    <property type="entry name" value="BIFUNCTIONAL LIPASE_ADENYLATE CYCLASE LIPJ"/>
    <property type="match status" value="1"/>
</dbReference>
<dbReference type="InterPro" id="IPR000073">
    <property type="entry name" value="AB_hydrolase_1"/>
</dbReference>
<evidence type="ECO:0000259" key="1">
    <source>
        <dbReference type="PROSITE" id="PS50125"/>
    </source>
</evidence>
<dbReference type="Gene3D" id="3.40.50.1820">
    <property type="entry name" value="alpha/beta hydrolase"/>
    <property type="match status" value="1"/>
</dbReference>
<dbReference type="Pfam" id="PF00211">
    <property type="entry name" value="Guanylate_cyc"/>
    <property type="match status" value="1"/>
</dbReference>
<dbReference type="GO" id="GO:0016787">
    <property type="term" value="F:hydrolase activity"/>
    <property type="evidence" value="ECO:0007669"/>
    <property type="project" value="UniProtKB-KW"/>
</dbReference>
<sequence length="452" mass="48914">MQAAPETRYTRCGGQNVAYQSYGHGAEVLVIAPSNLFHLEASWALPAAARMGRRIGRFVRVIRYDRRGIGLSDRLPPGTTLSLQERAEELIAVMDATEVPKAVLFGSADGGLVAAFVAATFPERVQSLVLYATSACLRSSPGYEPGLCEPDLESRLGLVRQHWGSNAAPFGFEWLMPSVGGDAELRHMLARAQRLAAPPEVAADAYRWMCDADIRTLLPCIAVPTLVLHKTGDRSIPIGHGRYLASHIPGARFVELPGTDHLLFTENTDAYLDALEAFITGRGPEREPDRPIATLLFTDIVGSTSTAVAMGDTGWTNLLEHHDEEVRAEIVTHGGRVVDNAGDGMFALFTAPARAIQCALSIQDHLRSLHLQIRAGIHTGEIESRGHRISGVAVHLGARIVAAAQPGEILVSRTVRDLVAGSAICFRDRGPHTLKGLSEPWQLFGVLRARDT</sequence>
<dbReference type="PANTHER" id="PTHR43433">
    <property type="entry name" value="HYDROLASE, ALPHA/BETA FOLD FAMILY PROTEIN"/>
    <property type="match status" value="1"/>
</dbReference>
<name>A0ABS1JL80_9BURK</name>
<dbReference type="SMART" id="SM00044">
    <property type="entry name" value="CYCc"/>
    <property type="match status" value="1"/>
</dbReference>
<comment type="caution">
    <text evidence="2">The sequence shown here is derived from an EMBL/GenBank/DDBJ whole genome shotgun (WGS) entry which is preliminary data.</text>
</comment>
<dbReference type="InterPro" id="IPR029787">
    <property type="entry name" value="Nucleotide_cyclase"/>
</dbReference>
<dbReference type="CDD" id="cd07302">
    <property type="entry name" value="CHD"/>
    <property type="match status" value="1"/>
</dbReference>
<dbReference type="InterPro" id="IPR050471">
    <property type="entry name" value="AB_hydrolase"/>
</dbReference>
<accession>A0ABS1JL80</accession>
<dbReference type="PRINTS" id="PR00111">
    <property type="entry name" value="ABHYDROLASE"/>
</dbReference>
<dbReference type="InterPro" id="IPR001307">
    <property type="entry name" value="Thiosulphate_STrfase_CS"/>
</dbReference>
<dbReference type="PROSITE" id="PS00380">
    <property type="entry name" value="RHODANESE_1"/>
    <property type="match status" value="1"/>
</dbReference>
<gene>
    <name evidence="2" type="ORF">JI746_07495</name>
</gene>
<organism evidence="2 3">
    <name type="scientific">Ramlibacter alkalitolerans</name>
    <dbReference type="NCBI Taxonomy" id="2039631"/>
    <lineage>
        <taxon>Bacteria</taxon>
        <taxon>Pseudomonadati</taxon>
        <taxon>Pseudomonadota</taxon>
        <taxon>Betaproteobacteria</taxon>
        <taxon>Burkholderiales</taxon>
        <taxon>Comamonadaceae</taxon>
        <taxon>Ramlibacter</taxon>
    </lineage>
</organism>
<dbReference type="InterPro" id="IPR001054">
    <property type="entry name" value="A/G_cyclase"/>
</dbReference>
<dbReference type="Pfam" id="PF00561">
    <property type="entry name" value="Abhydrolase_1"/>
    <property type="match status" value="1"/>
</dbReference>
<dbReference type="Proteomes" id="UP000622707">
    <property type="component" value="Unassembled WGS sequence"/>
</dbReference>
<evidence type="ECO:0000313" key="3">
    <source>
        <dbReference type="Proteomes" id="UP000622707"/>
    </source>
</evidence>
<keyword evidence="3" id="KW-1185">Reference proteome</keyword>
<reference evidence="2 3" key="1">
    <citation type="journal article" date="2017" name="Int. J. Syst. Evol. Microbiol.">
        <title>Ramlibacter alkalitolerans sp. nov., alkali-tolerant bacterium isolated from soil of ginseng.</title>
        <authorList>
            <person name="Lee D.H."/>
            <person name="Cha C.J."/>
        </authorList>
    </citation>
    <scope>NUCLEOTIDE SEQUENCE [LARGE SCALE GENOMIC DNA]</scope>
    <source>
        <strain evidence="2 3">KACC 19305</strain>
    </source>
</reference>
<feature type="domain" description="Guanylate cyclase" evidence="1">
    <location>
        <begin position="294"/>
        <end position="401"/>
    </location>
</feature>
<proteinExistence type="predicted"/>
<dbReference type="RefSeq" id="WP_201688169.1">
    <property type="nucleotide sequence ID" value="NZ_JAEQND010000003.1"/>
</dbReference>
<keyword evidence="2" id="KW-0378">Hydrolase</keyword>
<dbReference type="InterPro" id="IPR029058">
    <property type="entry name" value="AB_hydrolase_fold"/>
</dbReference>
<evidence type="ECO:0000313" key="2">
    <source>
        <dbReference type="EMBL" id="MBL0424946.1"/>
    </source>
</evidence>
<protein>
    <submittedName>
        <fullName evidence="2">Alpha/beta fold hydrolase</fullName>
    </submittedName>
</protein>